<comment type="caution">
    <text evidence="1">The sequence shown here is derived from an EMBL/GenBank/DDBJ whole genome shotgun (WGS) entry which is preliminary data.</text>
</comment>
<evidence type="ECO:0000313" key="1">
    <source>
        <dbReference type="EMBL" id="EAZ83240.1"/>
    </source>
</evidence>
<keyword evidence="2" id="KW-1185">Reference proteome</keyword>
<organism evidence="1 2">
    <name type="scientific">Algoriphagus machipongonensis</name>
    <dbReference type="NCBI Taxonomy" id="388413"/>
    <lineage>
        <taxon>Bacteria</taxon>
        <taxon>Pseudomonadati</taxon>
        <taxon>Bacteroidota</taxon>
        <taxon>Cytophagia</taxon>
        <taxon>Cytophagales</taxon>
        <taxon>Cyclobacteriaceae</taxon>
        <taxon>Algoriphagus</taxon>
    </lineage>
</organism>
<protein>
    <submittedName>
        <fullName evidence="1">Cache sensor protein</fullName>
    </submittedName>
</protein>
<reference evidence="1 2" key="1">
    <citation type="journal article" date="2011" name="J. Bacteriol.">
        <title>Complete genome sequence of Algoriphagus sp. PR1, bacterial prey of a colony-forming choanoflagellate.</title>
        <authorList>
            <person name="Alegado R.A."/>
            <person name="Ferriera S."/>
            <person name="Nusbaum C."/>
            <person name="Young S.K."/>
            <person name="Zeng Q."/>
            <person name="Imamovic A."/>
            <person name="Fairclough S.R."/>
            <person name="King N."/>
        </authorList>
    </citation>
    <scope>NUCLEOTIDE SEQUENCE [LARGE SCALE GENOMIC DNA]</scope>
    <source>
        <strain evidence="1 2">PR1</strain>
    </source>
</reference>
<evidence type="ECO:0000313" key="2">
    <source>
        <dbReference type="Proteomes" id="UP000003919"/>
    </source>
</evidence>
<dbReference type="STRING" id="388413.ALPR1_13505"/>
<dbReference type="Gene3D" id="3.30.450.20">
    <property type="entry name" value="PAS domain"/>
    <property type="match status" value="1"/>
</dbReference>
<dbReference type="EMBL" id="AAXU02000001">
    <property type="protein sequence ID" value="EAZ83240.1"/>
    <property type="molecule type" value="Genomic_DNA"/>
</dbReference>
<dbReference type="eggNOG" id="COG2205">
    <property type="taxonomic scope" value="Bacteria"/>
</dbReference>
<name>A3HTS2_9BACT</name>
<dbReference type="Proteomes" id="UP000003919">
    <property type="component" value="Unassembled WGS sequence"/>
</dbReference>
<dbReference type="RefSeq" id="WP_008201255.1">
    <property type="nucleotide sequence ID" value="NZ_CM001023.1"/>
</dbReference>
<dbReference type="HOGENOM" id="CLU_825706_0_0_10"/>
<proteinExistence type="predicted"/>
<dbReference type="PROSITE" id="PS51257">
    <property type="entry name" value="PROKAR_LIPOPROTEIN"/>
    <property type="match status" value="1"/>
</dbReference>
<dbReference type="AlphaFoldDB" id="A3HTS2"/>
<gene>
    <name evidence="1" type="ORF">ALPR1_13505</name>
</gene>
<accession>A3HTS2</accession>
<dbReference type="OrthoDB" id="9770795at2"/>
<sequence length="338" mass="38793">MIKRVFIFLSVSSLFFSCKNELSEEDLPDNKHLKELIVDMEGEFAVLTEEIKLLESYYQTILENRDSLLLTADKDKYQIVGSFSNNIPEENSLLSKLILSTKSPDPEKSLEEIYFTNGLDSAFRTVCKRHSIIAQVYTNSAMQVSRVYPPYDAQNLMNSDIDLHNYNFYYKADEENNPSKGVVWIPEVYVDPAGKGWILSLIMPVYDGDKLFAVLGIDVTVDEILRRFLENENGNFLIINGKGDIVSGNSSSIEALSLPPLKNHIYRETIKTDNFRISDYNLFRSKSLQVREMAQAFLMKREEKFVFRNENNLTAAIAASFSFTDWYLIEINPSLDEQ</sequence>